<protein>
    <submittedName>
        <fullName evidence="1">Histidine phosphatase family protein</fullName>
    </submittedName>
</protein>
<dbReference type="Gene3D" id="3.40.50.1240">
    <property type="entry name" value="Phosphoglycerate mutase-like"/>
    <property type="match status" value="1"/>
</dbReference>
<sequence length="201" mass="22274">MRIDLLRHGACAGGSIFRGQIDVSLTEEGWEQMWQGLRDLTGPWDRIITSPLGRCQAFAAQLGHKRKLPVDIVPGIREISFGEWEGQAIDKIWTEHKTLCNAWSREPEKHCPPGGEPFTSFRSRVLQTISELSVRYSGESLLLVTHGGVIKLLLTIANGWGPGQMMSLQVGYGFAASMEYDCNSGTFGIPYPGQDAYVYCP</sequence>
<dbReference type="PANTHER" id="PTHR48100">
    <property type="entry name" value="BROAD-SPECIFICITY PHOSPHATASE YOR283W-RELATED"/>
    <property type="match status" value="1"/>
</dbReference>
<evidence type="ECO:0000313" key="2">
    <source>
        <dbReference type="Proteomes" id="UP001569428"/>
    </source>
</evidence>
<reference evidence="1 2" key="1">
    <citation type="submission" date="2024-08" db="EMBL/GenBank/DDBJ databases">
        <authorList>
            <person name="Ishaq N."/>
        </authorList>
    </citation>
    <scope>NUCLEOTIDE SEQUENCE [LARGE SCALE GENOMIC DNA]</scope>
    <source>
        <strain evidence="1 2">DSM 18651</strain>
    </source>
</reference>
<evidence type="ECO:0000313" key="1">
    <source>
        <dbReference type="EMBL" id="MFA0813489.1"/>
    </source>
</evidence>
<keyword evidence="2" id="KW-1185">Reference proteome</keyword>
<dbReference type="SMART" id="SM00855">
    <property type="entry name" value="PGAM"/>
    <property type="match status" value="1"/>
</dbReference>
<proteinExistence type="predicted"/>
<organism evidence="1 2">
    <name type="scientific">Microbulbifer epialgicus</name>
    <dbReference type="NCBI Taxonomy" id="393907"/>
    <lineage>
        <taxon>Bacteria</taxon>
        <taxon>Pseudomonadati</taxon>
        <taxon>Pseudomonadota</taxon>
        <taxon>Gammaproteobacteria</taxon>
        <taxon>Cellvibrionales</taxon>
        <taxon>Microbulbiferaceae</taxon>
        <taxon>Microbulbifer</taxon>
    </lineage>
</organism>
<dbReference type="Pfam" id="PF00300">
    <property type="entry name" value="His_Phos_1"/>
    <property type="match status" value="1"/>
</dbReference>
<dbReference type="CDD" id="cd07067">
    <property type="entry name" value="HP_PGM_like"/>
    <property type="match status" value="1"/>
</dbReference>
<dbReference type="SUPFAM" id="SSF53254">
    <property type="entry name" value="Phosphoglycerate mutase-like"/>
    <property type="match status" value="1"/>
</dbReference>
<name>A0ABV4P657_9GAMM</name>
<gene>
    <name evidence="1" type="ORF">ACCI49_21580</name>
</gene>
<accession>A0ABV4P657</accession>
<dbReference type="RefSeq" id="WP_371841300.1">
    <property type="nucleotide sequence ID" value="NZ_JBGMEK010000099.1"/>
</dbReference>
<dbReference type="Proteomes" id="UP001569428">
    <property type="component" value="Unassembled WGS sequence"/>
</dbReference>
<dbReference type="EMBL" id="JBGMEK010000099">
    <property type="protein sequence ID" value="MFA0813489.1"/>
    <property type="molecule type" value="Genomic_DNA"/>
</dbReference>
<dbReference type="InterPro" id="IPR050275">
    <property type="entry name" value="PGM_Phosphatase"/>
</dbReference>
<dbReference type="InterPro" id="IPR029033">
    <property type="entry name" value="His_PPase_superfam"/>
</dbReference>
<comment type="caution">
    <text evidence="1">The sequence shown here is derived from an EMBL/GenBank/DDBJ whole genome shotgun (WGS) entry which is preliminary data.</text>
</comment>
<dbReference type="PANTHER" id="PTHR48100:SF1">
    <property type="entry name" value="HISTIDINE PHOSPHATASE FAMILY PROTEIN-RELATED"/>
    <property type="match status" value="1"/>
</dbReference>
<dbReference type="InterPro" id="IPR013078">
    <property type="entry name" value="His_Pase_superF_clade-1"/>
</dbReference>